<dbReference type="SUPFAM" id="SSF103025">
    <property type="entry name" value="Folate-binding domain"/>
    <property type="match status" value="1"/>
</dbReference>
<organism evidence="2 3">
    <name type="scientific">Thalassotalea algicola</name>
    <dbReference type="NCBI Taxonomy" id="2716224"/>
    <lineage>
        <taxon>Bacteria</taxon>
        <taxon>Pseudomonadati</taxon>
        <taxon>Pseudomonadota</taxon>
        <taxon>Gammaproteobacteria</taxon>
        <taxon>Alteromonadales</taxon>
        <taxon>Colwelliaceae</taxon>
        <taxon>Thalassotalea</taxon>
    </lineage>
</organism>
<keyword evidence="3" id="KW-1185">Reference proteome</keyword>
<dbReference type="GO" id="GO:0016226">
    <property type="term" value="P:iron-sulfur cluster assembly"/>
    <property type="evidence" value="ECO:0007669"/>
    <property type="project" value="TreeGrafter"/>
</dbReference>
<dbReference type="Proteomes" id="UP000568664">
    <property type="component" value="Unassembled WGS sequence"/>
</dbReference>
<dbReference type="EMBL" id="JABBXH010000001">
    <property type="protein sequence ID" value="NMP29973.1"/>
    <property type="molecule type" value="Genomic_DNA"/>
</dbReference>
<name>A0A7Y0Q564_9GAMM</name>
<evidence type="ECO:0000313" key="2">
    <source>
        <dbReference type="EMBL" id="NMP29973.1"/>
    </source>
</evidence>
<dbReference type="InterPro" id="IPR017703">
    <property type="entry name" value="YgfZ/GCV_T_CS"/>
</dbReference>
<accession>A0A7Y0Q564</accession>
<dbReference type="Gene3D" id="3.30.70.1400">
    <property type="entry name" value="Aminomethyltransferase beta-barrel domains"/>
    <property type="match status" value="1"/>
</dbReference>
<protein>
    <submittedName>
        <fullName evidence="2">tRNA-modifying protein YgfZ</fullName>
    </submittedName>
</protein>
<dbReference type="SUPFAM" id="SSF101790">
    <property type="entry name" value="Aminomethyltransferase beta-barrel domain"/>
    <property type="match status" value="1"/>
</dbReference>
<dbReference type="AlphaFoldDB" id="A0A7Y0Q564"/>
<dbReference type="RefSeq" id="WP_169073327.1">
    <property type="nucleotide sequence ID" value="NZ_JABBXH010000001.1"/>
</dbReference>
<proteinExistence type="predicted"/>
<comment type="caution">
    <text evidence="2">The sequence shown here is derived from an EMBL/GenBank/DDBJ whole genome shotgun (WGS) entry which is preliminary data.</text>
</comment>
<dbReference type="NCBIfam" id="TIGR03317">
    <property type="entry name" value="ygfZ_signature"/>
    <property type="match status" value="1"/>
</dbReference>
<evidence type="ECO:0000313" key="3">
    <source>
        <dbReference type="Proteomes" id="UP000568664"/>
    </source>
</evidence>
<dbReference type="Gene3D" id="2.40.30.160">
    <property type="match status" value="1"/>
</dbReference>
<reference evidence="2 3" key="1">
    <citation type="submission" date="2020-04" db="EMBL/GenBank/DDBJ databases">
        <title>Thalassotalea sp. M1531, isolated from the surface of marine red alga.</title>
        <authorList>
            <person name="Pang L."/>
            <person name="Lu D.-C."/>
        </authorList>
    </citation>
    <scope>NUCLEOTIDE SEQUENCE [LARGE SCALE GENOMIC DNA]</scope>
    <source>
        <strain evidence="2 3">M1531</strain>
    </source>
</reference>
<feature type="domain" description="tRNA-modifying protein YgfZ-like beta-barrel" evidence="1">
    <location>
        <begin position="237"/>
        <end position="303"/>
    </location>
</feature>
<dbReference type="NCBIfam" id="NF007110">
    <property type="entry name" value="PRK09559.1"/>
    <property type="match status" value="1"/>
</dbReference>
<sequence length="320" mass="35313">MTDARPNLDTLPNNFIIPLPQLSAIRLRGEEQQKYLQSQVTCDVNERNSQSLQHGAHCDAKGKVLSVFRLVEHQQALLLIQPEESLTLSLAELKKFGVFAKVEIEQATDIAFAAFVGDDNAQALQTKLGQLPDESTPVVHLDDVSVVYLAGNIHRYLVITAVETLATLVDNTNSPVVDSDVWQLLEISEGFPCLGTDSVQHYVPQMLNLDQINGISFTKGCYLGQETVARMQYLGKNKKMMVQLVGKYNGLLSEDIAVEKQLGENWRSAGEVLNYYQATDGSSYIQAVVGNDIAEQQALRVKGMPEIELSLVTLPYTSTS</sequence>
<dbReference type="Gene3D" id="3.30.70.1630">
    <property type="match status" value="1"/>
</dbReference>
<evidence type="ECO:0000259" key="1">
    <source>
        <dbReference type="Pfam" id="PF21130"/>
    </source>
</evidence>
<gene>
    <name evidence="2" type="primary">ygfZ</name>
    <name evidence="2" type="ORF">HII17_00240</name>
</gene>
<dbReference type="Pfam" id="PF21130">
    <property type="entry name" value="YgfZ_barrel"/>
    <property type="match status" value="1"/>
</dbReference>
<dbReference type="InterPro" id="IPR045179">
    <property type="entry name" value="YgfZ/GcvT"/>
</dbReference>
<dbReference type="InterPro" id="IPR029043">
    <property type="entry name" value="GcvT/YgfZ_C"/>
</dbReference>
<dbReference type="PANTHER" id="PTHR22602:SF0">
    <property type="entry name" value="TRANSFERASE CAF17, MITOCHONDRIAL-RELATED"/>
    <property type="match status" value="1"/>
</dbReference>
<dbReference type="PANTHER" id="PTHR22602">
    <property type="entry name" value="TRANSFERASE CAF17, MITOCHONDRIAL-RELATED"/>
    <property type="match status" value="1"/>
</dbReference>
<dbReference type="InterPro" id="IPR048451">
    <property type="entry name" value="YgfZ_barrel"/>
</dbReference>